<name>A0AAD6FLG1_9TELE</name>
<dbReference type="AlphaFoldDB" id="A0AAD6FLG1"/>
<comment type="caution">
    <text evidence="1">The sequence shown here is derived from an EMBL/GenBank/DDBJ whole genome shotgun (WGS) entry which is preliminary data.</text>
</comment>
<reference evidence="1" key="1">
    <citation type="submission" date="2022-11" db="EMBL/GenBank/DDBJ databases">
        <title>Chromosome-level genome of Pogonophryne albipinna.</title>
        <authorList>
            <person name="Jo E."/>
        </authorList>
    </citation>
    <scope>NUCLEOTIDE SEQUENCE</scope>
    <source>
        <strain evidence="1">SGF0006</strain>
        <tissue evidence="1">Muscle</tissue>
    </source>
</reference>
<dbReference type="EMBL" id="JAPTMU010000009">
    <property type="protein sequence ID" value="KAJ4938460.1"/>
    <property type="molecule type" value="Genomic_DNA"/>
</dbReference>
<keyword evidence="3" id="KW-1185">Reference proteome</keyword>
<evidence type="ECO:0000313" key="1">
    <source>
        <dbReference type="EMBL" id="KAJ4937650.1"/>
    </source>
</evidence>
<dbReference type="Proteomes" id="UP001219934">
    <property type="component" value="Unassembled WGS sequence"/>
</dbReference>
<evidence type="ECO:0000313" key="3">
    <source>
        <dbReference type="Proteomes" id="UP001219934"/>
    </source>
</evidence>
<evidence type="ECO:0000313" key="2">
    <source>
        <dbReference type="EMBL" id="KAJ4938460.1"/>
    </source>
</evidence>
<gene>
    <name evidence="1" type="ORF">JOQ06_002282</name>
    <name evidence="2" type="ORF">JOQ06_003079</name>
</gene>
<sequence>MNDPNDGVFSAGIIPQVFIKRNRWSAARFIYWDPSRGSCLRLIIPSPLEDTLAEKRSSLSAGKVKV</sequence>
<feature type="non-terminal residue" evidence="1">
    <location>
        <position position="66"/>
    </location>
</feature>
<organism evidence="1 3">
    <name type="scientific">Pogonophryne albipinna</name>
    <dbReference type="NCBI Taxonomy" id="1090488"/>
    <lineage>
        <taxon>Eukaryota</taxon>
        <taxon>Metazoa</taxon>
        <taxon>Chordata</taxon>
        <taxon>Craniata</taxon>
        <taxon>Vertebrata</taxon>
        <taxon>Euteleostomi</taxon>
        <taxon>Actinopterygii</taxon>
        <taxon>Neopterygii</taxon>
        <taxon>Teleostei</taxon>
        <taxon>Neoteleostei</taxon>
        <taxon>Acanthomorphata</taxon>
        <taxon>Eupercaria</taxon>
        <taxon>Perciformes</taxon>
        <taxon>Notothenioidei</taxon>
        <taxon>Pogonophryne</taxon>
    </lineage>
</organism>
<dbReference type="EMBL" id="JAPTMU010000009">
    <property type="protein sequence ID" value="KAJ4937650.1"/>
    <property type="molecule type" value="Genomic_DNA"/>
</dbReference>
<proteinExistence type="predicted"/>
<accession>A0AAD6FLG1</accession>
<protein>
    <submittedName>
        <fullName evidence="1">Uncharacterized protein</fullName>
    </submittedName>
</protein>